<organism evidence="3 4">
    <name type="scientific">Lactobacillus selangorensis</name>
    <dbReference type="NCBI Taxonomy" id="81857"/>
    <lineage>
        <taxon>Bacteria</taxon>
        <taxon>Bacillati</taxon>
        <taxon>Bacillota</taxon>
        <taxon>Bacilli</taxon>
        <taxon>Lactobacillales</taxon>
        <taxon>Lactobacillaceae</taxon>
        <taxon>Lactobacillus</taxon>
    </lineage>
</organism>
<sequence length="172" mass="19365">MIRKEIFGMDMKMNANQNEQVPLDGLEPAVDPCYEKGDQVTLLVDHVMAHMIMKMKGAPATIVAGYHTRAYAVDFYTTNDHTFVKDHKWIIQREIKGETDDSPALANGTEITMEAAHMPGMKGAKATIVDSADENIYIVDVPPYQGQQAMMNHRWFLQSEMQTREATEETGD</sequence>
<evidence type="ECO:0000313" key="4">
    <source>
        <dbReference type="Proteomes" id="UP000051645"/>
    </source>
</evidence>
<evidence type="ECO:0000259" key="1">
    <source>
        <dbReference type="Pfam" id="PF07563"/>
    </source>
</evidence>
<accession>A0A0R2FUG7</accession>
<reference evidence="4 5" key="1">
    <citation type="journal article" date="2015" name="Genome Announc.">
        <title>Expanding the biotechnology potential of lactobacilli through comparative genomics of 213 strains and associated genera.</title>
        <authorList>
            <person name="Sun Z."/>
            <person name="Harris H.M."/>
            <person name="McCann A."/>
            <person name="Guo C."/>
            <person name="Argimon S."/>
            <person name="Zhang W."/>
            <person name="Yang X."/>
            <person name="Jeffery I.B."/>
            <person name="Cooney J.C."/>
            <person name="Kagawa T.F."/>
            <person name="Liu W."/>
            <person name="Song Y."/>
            <person name="Salvetti E."/>
            <person name="Wrobel A."/>
            <person name="Rasinkangas P."/>
            <person name="Parkhill J."/>
            <person name="Rea M.C."/>
            <person name="O'Sullivan O."/>
            <person name="Ritari J."/>
            <person name="Douillard F.P."/>
            <person name="Paul Ross R."/>
            <person name="Yang R."/>
            <person name="Briner A.E."/>
            <person name="Felis G.E."/>
            <person name="de Vos W.M."/>
            <person name="Barrangou R."/>
            <person name="Klaenhammer T.R."/>
            <person name="Caufield P.W."/>
            <person name="Cui Y."/>
            <person name="Zhang H."/>
            <person name="O'Toole P.W."/>
        </authorList>
    </citation>
    <scope>NUCLEOTIDE SEQUENCE [LARGE SCALE GENOMIC DNA]</scope>
    <source>
        <strain evidence="2 5">ATCC BAA-66</strain>
        <strain evidence="3 4">DSM 13344</strain>
    </source>
</reference>
<gene>
    <name evidence="2" type="ORF">IV38_GL001504</name>
    <name evidence="3" type="ORF">IV40_GL001290</name>
</gene>
<dbReference type="PATRIC" id="fig|81857.3.peg.1512"/>
<proteinExistence type="predicted"/>
<keyword evidence="4" id="KW-1185">Reference proteome</keyword>
<dbReference type="STRING" id="81857.IV38_GL001504"/>
<dbReference type="EMBL" id="JQAT01000003">
    <property type="protein sequence ID" value="KRN28502.1"/>
    <property type="molecule type" value="Genomic_DNA"/>
</dbReference>
<dbReference type="InterPro" id="IPR011438">
    <property type="entry name" value="DUF1541"/>
</dbReference>
<dbReference type="EMBL" id="JQAZ01000003">
    <property type="protein sequence ID" value="KRN32002.1"/>
    <property type="molecule type" value="Genomic_DNA"/>
</dbReference>
<comment type="caution">
    <text evidence="3">The sequence shown here is derived from an EMBL/GenBank/DDBJ whole genome shotgun (WGS) entry which is preliminary data.</text>
</comment>
<dbReference type="Gene3D" id="2.30.30.1210">
    <property type="entry name" value="Domain of unknown function DUF1541"/>
    <property type="match status" value="1"/>
</dbReference>
<feature type="domain" description="DUF1541" evidence="1">
    <location>
        <begin position="108"/>
        <end position="157"/>
    </location>
</feature>
<evidence type="ECO:0000313" key="2">
    <source>
        <dbReference type="EMBL" id="KRN28502.1"/>
    </source>
</evidence>
<protein>
    <recommendedName>
        <fullName evidence="1">DUF1541 domain-containing protein</fullName>
    </recommendedName>
</protein>
<feature type="domain" description="DUF1541" evidence="1">
    <location>
        <begin position="36"/>
        <end position="92"/>
    </location>
</feature>
<dbReference type="AlphaFoldDB" id="A0A0R2FUG7"/>
<name>A0A0R2FUG7_9LACO</name>
<dbReference type="Proteomes" id="UP000051645">
    <property type="component" value="Unassembled WGS sequence"/>
</dbReference>
<dbReference type="OrthoDB" id="1701949at2"/>
<evidence type="ECO:0000313" key="5">
    <source>
        <dbReference type="Proteomes" id="UP000051751"/>
    </source>
</evidence>
<dbReference type="Proteomes" id="UP000051751">
    <property type="component" value="Unassembled WGS sequence"/>
</dbReference>
<evidence type="ECO:0000313" key="3">
    <source>
        <dbReference type="EMBL" id="KRN32002.1"/>
    </source>
</evidence>
<dbReference type="Pfam" id="PF07563">
    <property type="entry name" value="DUF1541"/>
    <property type="match status" value="2"/>
</dbReference>